<dbReference type="STRING" id="62928.azo3846"/>
<dbReference type="NCBIfam" id="TIGR01256">
    <property type="entry name" value="modA"/>
    <property type="match status" value="1"/>
</dbReference>
<evidence type="ECO:0000256" key="1">
    <source>
        <dbReference type="ARBA" id="ARBA00009175"/>
    </source>
</evidence>
<sequence>MLLSRLKTPCAPGWLRVPQEWHLLLAALLIYVGVVLQAVAAEPLTIAAGAGYKRPVAELAAAYERSAGIKVETFFGNMGQVLAQTAQSERVAVVFGDLVFLENAGELKFARFLPAGKGRLVLAWPTGRQLASAQALADPAVARIALPDVRHAVYGKAGSEFLDRSGLADKVQGRLITVATVPQVSAYLVSGEVDAGFINLTDALGLRERIGGYIEIDPALYGEIRIVGGVVAGREDQPGVAEFGSFLQGAEARAILSRHGL</sequence>
<gene>
    <name evidence="4" type="primary">modA2</name>
    <name evidence="4" type="ordered locus">azo3846</name>
</gene>
<dbReference type="PANTHER" id="PTHR30632:SF14">
    <property type="entry name" value="TUNGSTATE_MOLYBDATE_CHROMATE-BINDING PROTEIN MODA"/>
    <property type="match status" value="1"/>
</dbReference>
<dbReference type="GO" id="GO:0030973">
    <property type="term" value="F:molybdate ion binding"/>
    <property type="evidence" value="ECO:0007669"/>
    <property type="project" value="TreeGrafter"/>
</dbReference>
<dbReference type="Pfam" id="PF13531">
    <property type="entry name" value="SBP_bac_11"/>
    <property type="match status" value="1"/>
</dbReference>
<dbReference type="GO" id="GO:0046872">
    <property type="term" value="F:metal ion binding"/>
    <property type="evidence" value="ECO:0007669"/>
    <property type="project" value="UniProtKB-KW"/>
</dbReference>
<name>A1KCA6_AZOSB</name>
<accession>A1KCA6</accession>
<dbReference type="RefSeq" id="WP_011767568.1">
    <property type="nucleotide sequence ID" value="NC_008702.1"/>
</dbReference>
<keyword evidence="3" id="KW-0732">Signal</keyword>
<reference evidence="4 5" key="1">
    <citation type="journal article" date="2006" name="Nat. Biotechnol.">
        <title>Complete genome of the mutualistic, N2-fixing grass endophyte Azoarcus sp. strain BH72.</title>
        <authorList>
            <person name="Krause A."/>
            <person name="Ramakumar A."/>
            <person name="Bartels D."/>
            <person name="Battistoni F."/>
            <person name="Bekel T."/>
            <person name="Boch J."/>
            <person name="Boehm M."/>
            <person name="Friedrich F."/>
            <person name="Hurek T."/>
            <person name="Krause L."/>
            <person name="Linke B."/>
            <person name="McHardy A.C."/>
            <person name="Sarkar A."/>
            <person name="Schneiker S."/>
            <person name="Syed A.A."/>
            <person name="Thauer R."/>
            <person name="Vorhoelter F.-J."/>
            <person name="Weidner S."/>
            <person name="Puehler A."/>
            <person name="Reinhold-Hurek B."/>
            <person name="Kaiser O."/>
            <person name="Goesmann A."/>
        </authorList>
    </citation>
    <scope>NUCLEOTIDE SEQUENCE [LARGE SCALE GENOMIC DNA]</scope>
    <source>
        <strain evidence="4 5">BH72</strain>
    </source>
</reference>
<dbReference type="EMBL" id="AM406670">
    <property type="protein sequence ID" value="CAL96462.1"/>
    <property type="molecule type" value="Genomic_DNA"/>
</dbReference>
<organism evidence="4 5">
    <name type="scientific">Azoarcus sp. (strain BH72)</name>
    <dbReference type="NCBI Taxonomy" id="418699"/>
    <lineage>
        <taxon>Bacteria</taxon>
        <taxon>Pseudomonadati</taxon>
        <taxon>Pseudomonadota</taxon>
        <taxon>Betaproteobacteria</taxon>
        <taxon>Rhodocyclales</taxon>
        <taxon>Zoogloeaceae</taxon>
        <taxon>Azoarcus</taxon>
    </lineage>
</organism>
<protein>
    <submittedName>
        <fullName evidence="4">Molybdate transport system substrate-binding protein</fullName>
    </submittedName>
</protein>
<dbReference type="SUPFAM" id="SSF53850">
    <property type="entry name" value="Periplasmic binding protein-like II"/>
    <property type="match status" value="1"/>
</dbReference>
<comment type="similarity">
    <text evidence="1">Belongs to the bacterial solute-binding protein ModA family.</text>
</comment>
<dbReference type="eggNOG" id="COG0725">
    <property type="taxonomic scope" value="Bacteria"/>
</dbReference>
<evidence type="ECO:0000256" key="2">
    <source>
        <dbReference type="ARBA" id="ARBA00022723"/>
    </source>
</evidence>
<evidence type="ECO:0000313" key="5">
    <source>
        <dbReference type="Proteomes" id="UP000002588"/>
    </source>
</evidence>
<evidence type="ECO:0000256" key="3">
    <source>
        <dbReference type="ARBA" id="ARBA00022729"/>
    </source>
</evidence>
<dbReference type="InterPro" id="IPR005950">
    <property type="entry name" value="ModA"/>
</dbReference>
<dbReference type="GO" id="GO:0015689">
    <property type="term" value="P:molybdate ion transport"/>
    <property type="evidence" value="ECO:0007669"/>
    <property type="project" value="InterPro"/>
</dbReference>
<keyword evidence="2" id="KW-0479">Metal-binding</keyword>
<dbReference type="HOGENOM" id="CLU_065520_1_0_4"/>
<proteinExistence type="inferred from homology"/>
<dbReference type="Gene3D" id="3.40.190.10">
    <property type="entry name" value="Periplasmic binding protein-like II"/>
    <property type="match status" value="2"/>
</dbReference>
<evidence type="ECO:0000313" key="4">
    <source>
        <dbReference type="EMBL" id="CAL96462.1"/>
    </source>
</evidence>
<dbReference type="AlphaFoldDB" id="A1KCA6"/>
<keyword evidence="5" id="KW-1185">Reference proteome</keyword>
<dbReference type="KEGG" id="azo:azo3846"/>
<dbReference type="Proteomes" id="UP000002588">
    <property type="component" value="Chromosome"/>
</dbReference>
<dbReference type="PANTHER" id="PTHR30632">
    <property type="entry name" value="MOLYBDATE-BINDING PERIPLASMIC PROTEIN"/>
    <property type="match status" value="1"/>
</dbReference>
<dbReference type="InterPro" id="IPR050682">
    <property type="entry name" value="ModA/WtpA"/>
</dbReference>